<sequence>MKLRHLLTGTILTISLLAASAVTAFAAVSKGRFETVDSTTISGWAYNSDSPDDALNVMITIKNKNTGEEVFSQRISAGEYREGLYKENRGNGCHGFTINMDWSAYPDGIYLVEGSVGGRDFPNPRTYTNGNGDAQAGSAAGAQGLVPLGVFKTTAYCPCRACSEGWGRHTCTGAIATAGHTIAVDPRVIPYGSKVMINGVIYTAEDRGGAVKGNHIDIFFNTHAETRQHGTQNAEVFLVQG</sequence>
<gene>
    <name evidence="5" type="ORF">G5B36_17260</name>
    <name evidence="4" type="ORF">L0N08_20105</name>
</gene>
<name>A0AAW5C0X8_9FIRM</name>
<dbReference type="AlphaFoldDB" id="A0AAW5C0X8"/>
<evidence type="ECO:0000259" key="3">
    <source>
        <dbReference type="Pfam" id="PF06725"/>
    </source>
</evidence>
<reference evidence="5" key="2">
    <citation type="submission" date="2020-02" db="EMBL/GenBank/DDBJ databases">
        <authorList>
            <person name="Littmann E."/>
            <person name="Sorbara M."/>
        </authorList>
    </citation>
    <scope>NUCLEOTIDE SEQUENCE</scope>
    <source>
        <strain evidence="5">MSK.1.17</strain>
    </source>
</reference>
<dbReference type="EMBL" id="JAKNGE010000028">
    <property type="protein sequence ID" value="MCG4747737.1"/>
    <property type="molecule type" value="Genomic_DNA"/>
</dbReference>
<dbReference type="SUPFAM" id="SSF50685">
    <property type="entry name" value="Barwin-like endoglucanases"/>
    <property type="match status" value="1"/>
</dbReference>
<dbReference type="Gene3D" id="2.40.40.10">
    <property type="entry name" value="RlpA-like domain"/>
    <property type="match status" value="1"/>
</dbReference>
<evidence type="ECO:0000256" key="1">
    <source>
        <dbReference type="ARBA" id="ARBA00022729"/>
    </source>
</evidence>
<dbReference type="GeneID" id="97205946"/>
<dbReference type="InterPro" id="IPR051933">
    <property type="entry name" value="Resuscitation_pf_RpfB"/>
</dbReference>
<dbReference type="PANTHER" id="PTHR39160:SF4">
    <property type="entry name" value="RESUSCITATION-PROMOTING FACTOR RPFB"/>
    <property type="match status" value="1"/>
</dbReference>
<accession>A0AAW5C0X8</accession>
<dbReference type="GO" id="GO:0004553">
    <property type="term" value="F:hydrolase activity, hydrolyzing O-glycosyl compounds"/>
    <property type="evidence" value="ECO:0007669"/>
    <property type="project" value="InterPro"/>
</dbReference>
<protein>
    <submittedName>
        <fullName evidence="4">3D domain-containing protein</fullName>
    </submittedName>
    <submittedName>
        <fullName evidence="5">Phosphatase</fullName>
    </submittedName>
</protein>
<dbReference type="CDD" id="cd14667">
    <property type="entry name" value="3D_containing_proteins"/>
    <property type="match status" value="1"/>
</dbReference>
<evidence type="ECO:0000256" key="2">
    <source>
        <dbReference type="SAM" id="SignalP"/>
    </source>
</evidence>
<dbReference type="InterPro" id="IPR010611">
    <property type="entry name" value="3D_dom"/>
</dbReference>
<dbReference type="GO" id="GO:0009254">
    <property type="term" value="P:peptidoglycan turnover"/>
    <property type="evidence" value="ECO:0007669"/>
    <property type="project" value="InterPro"/>
</dbReference>
<proteinExistence type="predicted"/>
<evidence type="ECO:0000313" key="5">
    <source>
        <dbReference type="EMBL" id="NSJ50437.1"/>
    </source>
</evidence>
<keyword evidence="6" id="KW-1185">Reference proteome</keyword>
<dbReference type="InterPro" id="IPR059180">
    <property type="entry name" value="3D_YorM"/>
</dbReference>
<dbReference type="RefSeq" id="WP_117560808.1">
    <property type="nucleotide sequence ID" value="NZ_BAABZL010000001.1"/>
</dbReference>
<feature type="signal peptide" evidence="2">
    <location>
        <begin position="1"/>
        <end position="26"/>
    </location>
</feature>
<dbReference type="Proteomes" id="UP000669239">
    <property type="component" value="Unassembled WGS sequence"/>
</dbReference>
<reference evidence="5 6" key="1">
    <citation type="journal article" date="2020" name="Cell Host Microbe">
        <title>Functional and Genomic Variation between Human-Derived Isolates of Lachnospiraceae Reveals Inter- and Intra-Species Diversity.</title>
        <authorList>
            <person name="Sorbara M.T."/>
            <person name="Littmann E.R."/>
            <person name="Fontana E."/>
            <person name="Moody T.U."/>
            <person name="Kohout C.E."/>
            <person name="Gjonbalaj M."/>
            <person name="Eaton V."/>
            <person name="Seok R."/>
            <person name="Leiner I.M."/>
            <person name="Pamer E.G."/>
        </authorList>
    </citation>
    <scope>NUCLEOTIDE SEQUENCE [LARGE SCALE GENOMIC DNA]</scope>
    <source>
        <strain evidence="5 6">MSK.1.17</strain>
    </source>
</reference>
<dbReference type="InterPro" id="IPR036908">
    <property type="entry name" value="RlpA-like_sf"/>
</dbReference>
<keyword evidence="1 2" id="KW-0732">Signal</keyword>
<dbReference type="PANTHER" id="PTHR39160">
    <property type="entry name" value="CELL WALL-BINDING PROTEIN YOCH"/>
    <property type="match status" value="1"/>
</dbReference>
<comment type="caution">
    <text evidence="4">The sequence shown here is derived from an EMBL/GenBank/DDBJ whole genome shotgun (WGS) entry which is preliminary data.</text>
</comment>
<evidence type="ECO:0000313" key="6">
    <source>
        <dbReference type="Proteomes" id="UP000669239"/>
    </source>
</evidence>
<evidence type="ECO:0000313" key="7">
    <source>
        <dbReference type="Proteomes" id="UP001299608"/>
    </source>
</evidence>
<dbReference type="Proteomes" id="UP001299608">
    <property type="component" value="Unassembled WGS sequence"/>
</dbReference>
<dbReference type="Pfam" id="PF06725">
    <property type="entry name" value="3D"/>
    <property type="match status" value="1"/>
</dbReference>
<evidence type="ECO:0000313" key="4">
    <source>
        <dbReference type="EMBL" id="MCG4747737.1"/>
    </source>
</evidence>
<feature type="chain" id="PRO_5043296082" evidence="2">
    <location>
        <begin position="27"/>
        <end position="241"/>
    </location>
</feature>
<feature type="domain" description="3D" evidence="3">
    <location>
        <begin position="181"/>
        <end position="238"/>
    </location>
</feature>
<organism evidence="4 7">
    <name type="scientific">Enterocloster aldenensis</name>
    <dbReference type="NCBI Taxonomy" id="358742"/>
    <lineage>
        <taxon>Bacteria</taxon>
        <taxon>Bacillati</taxon>
        <taxon>Bacillota</taxon>
        <taxon>Clostridia</taxon>
        <taxon>Lachnospirales</taxon>
        <taxon>Lachnospiraceae</taxon>
        <taxon>Enterocloster</taxon>
    </lineage>
</organism>
<dbReference type="GO" id="GO:0019867">
    <property type="term" value="C:outer membrane"/>
    <property type="evidence" value="ECO:0007669"/>
    <property type="project" value="InterPro"/>
</dbReference>
<dbReference type="EMBL" id="JAAITT010000026">
    <property type="protein sequence ID" value="NSJ50437.1"/>
    <property type="molecule type" value="Genomic_DNA"/>
</dbReference>
<reference evidence="4" key="3">
    <citation type="submission" date="2022-01" db="EMBL/GenBank/DDBJ databases">
        <title>Collection of gut derived symbiotic bacterial strains cultured from healthy donors.</title>
        <authorList>
            <person name="Lin H."/>
            <person name="Kohout C."/>
            <person name="Waligurski E."/>
            <person name="Pamer E.G."/>
        </authorList>
    </citation>
    <scope>NUCLEOTIDE SEQUENCE</scope>
    <source>
        <strain evidence="4">DFI.6.55</strain>
    </source>
</reference>